<dbReference type="Gene3D" id="2.130.10.10">
    <property type="entry name" value="YVTN repeat-like/Quinoprotein amine dehydrogenase"/>
    <property type="match status" value="1"/>
</dbReference>
<keyword evidence="4" id="KW-0508">mRNA splicing</keyword>
<evidence type="ECO:0000313" key="7">
    <source>
        <dbReference type="Proteomes" id="UP001230188"/>
    </source>
</evidence>
<name>A0AAD7XES3_9STRA</name>
<dbReference type="InterPro" id="IPR019775">
    <property type="entry name" value="WD40_repeat_CS"/>
</dbReference>
<feature type="repeat" description="WD" evidence="5">
    <location>
        <begin position="98"/>
        <end position="139"/>
    </location>
</feature>
<dbReference type="InterPro" id="IPR020472">
    <property type="entry name" value="WD40_PAC1"/>
</dbReference>
<reference evidence="6" key="1">
    <citation type="submission" date="2023-01" db="EMBL/GenBank/DDBJ databases">
        <title>Metagenome sequencing of chrysophaentin producing Chrysophaeum taylorii.</title>
        <authorList>
            <person name="Davison J."/>
            <person name="Bewley C."/>
        </authorList>
    </citation>
    <scope>NUCLEOTIDE SEQUENCE</scope>
    <source>
        <strain evidence="6">NIES-1699</strain>
    </source>
</reference>
<dbReference type="PRINTS" id="PR00320">
    <property type="entry name" value="GPROTEINBRPT"/>
</dbReference>
<dbReference type="PANTHER" id="PTHR44006">
    <property type="entry name" value="U5 SMALL NUCLEAR RIBONUCLEOPROTEIN 40 KDA PROTEIN"/>
    <property type="match status" value="1"/>
</dbReference>
<evidence type="ECO:0000256" key="3">
    <source>
        <dbReference type="ARBA" id="ARBA00022737"/>
    </source>
</evidence>
<organism evidence="6 7">
    <name type="scientific">Chrysophaeum taylorii</name>
    <dbReference type="NCBI Taxonomy" id="2483200"/>
    <lineage>
        <taxon>Eukaryota</taxon>
        <taxon>Sar</taxon>
        <taxon>Stramenopiles</taxon>
        <taxon>Ochrophyta</taxon>
        <taxon>Pelagophyceae</taxon>
        <taxon>Pelagomonadales</taxon>
        <taxon>Pelagomonadaceae</taxon>
        <taxon>Chrysophaeum</taxon>
    </lineage>
</organism>
<sequence>MEERTSRLPAPIMLLSGHAGALYGVRFSPNGNHLASAGHERAIFLWDLPSCENFNVLRGHKNAITQLEWLDDRTVCTSSADKTVMLWDAHVGKRRRKFSGHAAFVNAVCPARGEASLVSGGDDARALLWDSRTRNAVGTLEVGRAVTAVAFSEANDIVFAGAIDDKIRAFDIRSAGVVFELAHANTITGLALSPDGTSLLSNAMDSRVNVWDVRPMPSSDHRLEATFGGVRHDFHKILLRCAWAPDGRKISAGSADQIVHVWDLAARDELYYLPGHQGSVNDVHFHPTEPIIASASSDTLIYLGELSPYEEEEEEEEEVR</sequence>
<dbReference type="EMBL" id="JAQMWT010000671">
    <property type="protein sequence ID" value="KAJ8598542.1"/>
    <property type="molecule type" value="Genomic_DNA"/>
</dbReference>
<dbReference type="InterPro" id="IPR001680">
    <property type="entry name" value="WD40_rpt"/>
</dbReference>
<comment type="caution">
    <text evidence="6">The sequence shown here is derived from an EMBL/GenBank/DDBJ whole genome shotgun (WGS) entry which is preliminary data.</text>
</comment>
<keyword evidence="1 5" id="KW-0853">WD repeat</keyword>
<dbReference type="Pfam" id="PF00400">
    <property type="entry name" value="WD40"/>
    <property type="match status" value="6"/>
</dbReference>
<proteinExistence type="predicted"/>
<dbReference type="SUPFAM" id="SSF50978">
    <property type="entry name" value="WD40 repeat-like"/>
    <property type="match status" value="1"/>
</dbReference>
<evidence type="ECO:0000256" key="4">
    <source>
        <dbReference type="ARBA" id="ARBA00023187"/>
    </source>
</evidence>
<dbReference type="PANTHER" id="PTHR44006:SF1">
    <property type="entry name" value="U5 SMALL NUCLEAR RIBONUCLEOPROTEIN 40 KDA PROTEIN"/>
    <property type="match status" value="1"/>
</dbReference>
<dbReference type="GO" id="GO:0008380">
    <property type="term" value="P:RNA splicing"/>
    <property type="evidence" value="ECO:0007669"/>
    <property type="project" value="UniProtKB-KW"/>
</dbReference>
<feature type="repeat" description="WD" evidence="5">
    <location>
        <begin position="57"/>
        <end position="97"/>
    </location>
</feature>
<dbReference type="CDD" id="cd00200">
    <property type="entry name" value="WD40"/>
    <property type="match status" value="1"/>
</dbReference>
<dbReference type="GO" id="GO:0071013">
    <property type="term" value="C:catalytic step 2 spliceosome"/>
    <property type="evidence" value="ECO:0007669"/>
    <property type="project" value="TreeGrafter"/>
</dbReference>
<evidence type="ECO:0000256" key="2">
    <source>
        <dbReference type="ARBA" id="ARBA00022664"/>
    </source>
</evidence>
<feature type="repeat" description="WD" evidence="5">
    <location>
        <begin position="242"/>
        <end position="272"/>
    </location>
</feature>
<dbReference type="Proteomes" id="UP001230188">
    <property type="component" value="Unassembled WGS sequence"/>
</dbReference>
<feature type="repeat" description="WD" evidence="5">
    <location>
        <begin position="273"/>
        <end position="314"/>
    </location>
</feature>
<evidence type="ECO:0000256" key="5">
    <source>
        <dbReference type="PROSITE-ProRule" id="PRU00221"/>
    </source>
</evidence>
<dbReference type="PROSITE" id="PS50294">
    <property type="entry name" value="WD_REPEATS_REGION"/>
    <property type="match status" value="3"/>
</dbReference>
<dbReference type="GO" id="GO:0006397">
    <property type="term" value="P:mRNA processing"/>
    <property type="evidence" value="ECO:0007669"/>
    <property type="project" value="UniProtKB-KW"/>
</dbReference>
<dbReference type="PROSITE" id="PS50082">
    <property type="entry name" value="WD_REPEATS_2"/>
    <property type="match status" value="6"/>
</dbReference>
<evidence type="ECO:0000313" key="6">
    <source>
        <dbReference type="EMBL" id="KAJ8598542.1"/>
    </source>
</evidence>
<dbReference type="InterPro" id="IPR052234">
    <property type="entry name" value="U5_snRNP_Component"/>
</dbReference>
<dbReference type="AlphaFoldDB" id="A0AAD7XES3"/>
<accession>A0AAD7XES3</accession>
<keyword evidence="2" id="KW-0507">mRNA processing</keyword>
<dbReference type="SMART" id="SM00320">
    <property type="entry name" value="WD40"/>
    <property type="match status" value="7"/>
</dbReference>
<feature type="repeat" description="WD" evidence="5">
    <location>
        <begin position="180"/>
        <end position="214"/>
    </location>
</feature>
<dbReference type="InterPro" id="IPR036322">
    <property type="entry name" value="WD40_repeat_dom_sf"/>
</dbReference>
<dbReference type="InterPro" id="IPR015943">
    <property type="entry name" value="WD40/YVTN_repeat-like_dom_sf"/>
</dbReference>
<evidence type="ECO:0000256" key="1">
    <source>
        <dbReference type="ARBA" id="ARBA00022574"/>
    </source>
</evidence>
<gene>
    <name evidence="6" type="ORF">CTAYLR_001348</name>
</gene>
<keyword evidence="7" id="KW-1185">Reference proteome</keyword>
<feature type="repeat" description="WD" evidence="5">
    <location>
        <begin position="15"/>
        <end position="56"/>
    </location>
</feature>
<dbReference type="GO" id="GO:0003723">
    <property type="term" value="F:RNA binding"/>
    <property type="evidence" value="ECO:0007669"/>
    <property type="project" value="TreeGrafter"/>
</dbReference>
<dbReference type="PROSITE" id="PS00678">
    <property type="entry name" value="WD_REPEATS_1"/>
    <property type="match status" value="2"/>
</dbReference>
<keyword evidence="3" id="KW-0677">Repeat</keyword>
<protein>
    <submittedName>
        <fullName evidence="6">Uncharacterized protein</fullName>
    </submittedName>
</protein>